<dbReference type="EMBL" id="CP032157">
    <property type="protein sequence ID" value="AXY73505.1"/>
    <property type="molecule type" value="Genomic_DNA"/>
</dbReference>
<accession>A0A3B7MPL6</accession>
<dbReference type="RefSeq" id="WP_119049343.1">
    <property type="nucleotide sequence ID" value="NZ_CP032157.1"/>
</dbReference>
<dbReference type="OrthoDB" id="599566at2"/>
<name>A0A3B7MPL6_9BACT</name>
<dbReference type="Proteomes" id="UP000263900">
    <property type="component" value="Chromosome"/>
</dbReference>
<dbReference type="SUPFAM" id="SSF51126">
    <property type="entry name" value="Pectin lyase-like"/>
    <property type="match status" value="1"/>
</dbReference>
<keyword evidence="2" id="KW-1185">Reference proteome</keyword>
<reference evidence="1 2" key="1">
    <citation type="submission" date="2018-09" db="EMBL/GenBank/DDBJ databases">
        <title>Genome sequencing of strain 6GH32-13.</title>
        <authorList>
            <person name="Weon H.-Y."/>
            <person name="Heo J."/>
            <person name="Kwon S.-W."/>
        </authorList>
    </citation>
    <scope>NUCLEOTIDE SEQUENCE [LARGE SCALE GENOMIC DNA]</scope>
    <source>
        <strain evidence="1 2">5GH32-13</strain>
    </source>
</reference>
<dbReference type="SMART" id="SM00710">
    <property type="entry name" value="PbH1"/>
    <property type="match status" value="12"/>
</dbReference>
<proteinExistence type="predicted"/>
<dbReference type="Gene3D" id="2.160.20.10">
    <property type="entry name" value="Single-stranded right-handed beta-helix, Pectin lyase-like"/>
    <property type="match status" value="1"/>
</dbReference>
<dbReference type="Gene3D" id="2.60.40.3440">
    <property type="match status" value="2"/>
</dbReference>
<evidence type="ECO:0000313" key="2">
    <source>
        <dbReference type="Proteomes" id="UP000263900"/>
    </source>
</evidence>
<dbReference type="InterPro" id="IPR006626">
    <property type="entry name" value="PbH1"/>
</dbReference>
<dbReference type="Pfam" id="PF17963">
    <property type="entry name" value="Big_9"/>
    <property type="match status" value="2"/>
</dbReference>
<evidence type="ECO:0000313" key="1">
    <source>
        <dbReference type="EMBL" id="AXY73505.1"/>
    </source>
</evidence>
<evidence type="ECO:0008006" key="3">
    <source>
        <dbReference type="Google" id="ProtNLM"/>
    </source>
</evidence>
<dbReference type="InterPro" id="IPR012334">
    <property type="entry name" value="Pectin_lyas_fold"/>
</dbReference>
<protein>
    <recommendedName>
        <fullName evidence="3">DUF11 domain-containing protein</fullName>
    </recommendedName>
</protein>
<gene>
    <name evidence="1" type="ORF">D3H65_05725</name>
</gene>
<dbReference type="KEGG" id="pseg:D3H65_05725"/>
<dbReference type="InterPro" id="IPR011050">
    <property type="entry name" value="Pectin_lyase_fold/virulence"/>
</dbReference>
<sequence>MKEKFHPLLVLLVCLCIQAKSQTLLPANTIITQNFNGIGASGTAALPADWKFSGAGNGAAATWAGINTVATTQGASGGTPVAGGAYNWGTAAGADRSIGFMTSASYAAPNAIMAYYRNTTGTTVTTVTISYSVERYRVNTGACSLAFFSSINGSTWTAQNAGDISAGVFLPGGSSYTFSNPQAVTKTVVITGLSIANNADIYFRWVFTTTGTTTSQGIGLDDVAVFAGSATPVMSADLNVALTGDVTSDGQANAGDKLTYTATIKNSGSGAVAGVNYSNTIPTNTTLTGTIKTSALARDDQYTTPANTILNGSTVLANDFGVPAVTVVSFGAIGNPVTLANGSNTTPTEGGGTVLMNVNGTFTYTPAAGFTGVDRFAYIASSGTQPDNDAIVSITVGSAVNAVNDSYSVIGNVSITLAAGAGILSNDPGDNKALLSVNGSAANIGGPITTAQGGTLTVNANGSFTYDPPAGYEGSDQFTYSIDNAFAAPATATVTLNISGMIWFVNNNVGTNGSGKLSSPFNSLNNFQAVNNGTGNNPAANDNIFLYESGTSYDGSVTLLNGQKLIGQDAAATLATITGLSVPSYSAALPVTDNGNATLVTLVATTAATNPINLIAAASNTIRGFTIGNNTGSGISGTGFGTLTVAEVAKNGTGNAITVNGGTINGTFTNITTTSGTVPLSFTNISGALTVNAGSISGNTGTGLLISGSAGNFTFTNLPITNPGGTAFQVAGGNGTIAHAGTISKNNAGRLLDLQSRTGGSITISGNLSSTSTSTGILVQNNTGGSITLSGSSKVLNTGASTPLTIQTNTGAVVNITGGLALTSTTAMAMNVSGGGTVTVTGTGNTISNGNGGALSVVNTTIGAGNLNFQSIASNGAINGILLNNTGAGGLVVTGTGTAGTGGTIQNCTQRGARFILASNISLSYMTFTGNGTANIDAAATAGDALNGTNTNVAAGIDLQTVSGFSASNVTITGGAQMGLNGKGVSNLVLTNCSVQNTGDEVLEDGVQLVNLSGTCTVTNSSFTGNFHRQFEVQNSTGNLNLSMTGCTFDHLSYVSTGGQGMLLVGHTSAVIVASIKSSLFKNNFGTAFTGQVINNGNVTITLGSNGLANIPAEGNTFTDNSGAIQMLSDNAGALNYGIGNNGITVSAVVTSGFTPVTFRKGTNATGFVGGTFGFNTIGNAAVANSGTNAAGINGLSITNEGLSGGMNITVSNNTIQRVSQRGMEVLLQLNDNLNVAVLNNTFQNPNPSAVPGNRVGHAIFMQSGTDAADAGTLCAEIQNNSISGAWDDITSGNIRVRMFPTGGSDKFRIRNLATGTAAAVVTFLNTTNAGAVASATTPTAYLTGAAACF</sequence>
<organism evidence="1 2">
    <name type="scientific">Paraflavitalea soli</name>
    <dbReference type="NCBI Taxonomy" id="2315862"/>
    <lineage>
        <taxon>Bacteria</taxon>
        <taxon>Pseudomonadati</taxon>
        <taxon>Bacteroidota</taxon>
        <taxon>Chitinophagia</taxon>
        <taxon>Chitinophagales</taxon>
        <taxon>Chitinophagaceae</taxon>
        <taxon>Paraflavitalea</taxon>
    </lineage>
</organism>